<proteinExistence type="predicted"/>
<feature type="region of interest" description="Disordered" evidence="1">
    <location>
        <begin position="47"/>
        <end position="70"/>
    </location>
</feature>
<accession>A0A6P8AQV7</accession>
<protein>
    <submittedName>
        <fullName evidence="3">Uncharacterized protein</fullName>
    </submittedName>
</protein>
<dbReference type="AlphaFoldDB" id="A0A6P8AQV7"/>
<evidence type="ECO:0000313" key="2">
    <source>
        <dbReference type="Proteomes" id="UP000515153"/>
    </source>
</evidence>
<dbReference type="KEGG" id="pgri:PgNI_11981"/>
<dbReference type="GeneID" id="41966844"/>
<keyword evidence="2" id="KW-1185">Reference proteome</keyword>
<sequence>MAAGSRSSPNQASRKHLCVKTRHICQLSGLSHLFCDRRDGRETIAIKAPRPDLSSGYSQGQTRDYAGPQV</sequence>
<dbReference type="Proteomes" id="UP000515153">
    <property type="component" value="Unplaced"/>
</dbReference>
<evidence type="ECO:0000313" key="3">
    <source>
        <dbReference type="RefSeq" id="XP_030977280.1"/>
    </source>
</evidence>
<reference evidence="3" key="1">
    <citation type="journal article" date="2019" name="Mol. Biol. Evol.">
        <title>Blast fungal genomes show frequent chromosomal changes, gene gains and losses, and effector gene turnover.</title>
        <authorList>
            <person name="Gomez Luciano L.B."/>
            <person name="Jason Tsai I."/>
            <person name="Chuma I."/>
            <person name="Tosa Y."/>
            <person name="Chen Y.H."/>
            <person name="Li J.Y."/>
            <person name="Li M.Y."/>
            <person name="Jade Lu M.Y."/>
            <person name="Nakayashiki H."/>
            <person name="Li W.H."/>
        </authorList>
    </citation>
    <scope>NUCLEOTIDE SEQUENCE</scope>
    <source>
        <strain evidence="3">NI907</strain>
    </source>
</reference>
<reference evidence="3" key="2">
    <citation type="submission" date="2019-10" db="EMBL/GenBank/DDBJ databases">
        <authorList>
            <consortium name="NCBI Genome Project"/>
        </authorList>
    </citation>
    <scope>NUCLEOTIDE SEQUENCE</scope>
    <source>
        <strain evidence="3">NI907</strain>
    </source>
</reference>
<reference evidence="3" key="3">
    <citation type="submission" date="2025-08" db="UniProtKB">
        <authorList>
            <consortium name="RefSeq"/>
        </authorList>
    </citation>
    <scope>IDENTIFICATION</scope>
    <source>
        <strain evidence="3">NI907</strain>
    </source>
</reference>
<name>A0A6P8AQV7_PYRGI</name>
<dbReference type="RefSeq" id="XP_030977280.1">
    <property type="nucleotide sequence ID" value="XM_031131939.1"/>
</dbReference>
<evidence type="ECO:0000256" key="1">
    <source>
        <dbReference type="SAM" id="MobiDB-lite"/>
    </source>
</evidence>
<gene>
    <name evidence="3" type="ORF">PgNI_11981</name>
</gene>
<organism evidence="2 3">
    <name type="scientific">Pyricularia grisea</name>
    <name type="common">Crabgrass-specific blast fungus</name>
    <name type="synonym">Magnaporthe grisea</name>
    <dbReference type="NCBI Taxonomy" id="148305"/>
    <lineage>
        <taxon>Eukaryota</taxon>
        <taxon>Fungi</taxon>
        <taxon>Dikarya</taxon>
        <taxon>Ascomycota</taxon>
        <taxon>Pezizomycotina</taxon>
        <taxon>Sordariomycetes</taxon>
        <taxon>Sordariomycetidae</taxon>
        <taxon>Magnaporthales</taxon>
        <taxon>Pyriculariaceae</taxon>
        <taxon>Pyricularia</taxon>
    </lineage>
</organism>